<organism evidence="1 2">
    <name type="scientific">Halovibrio salipaludis</name>
    <dbReference type="NCBI Taxonomy" id="2032626"/>
    <lineage>
        <taxon>Bacteria</taxon>
        <taxon>Pseudomonadati</taxon>
        <taxon>Pseudomonadota</taxon>
        <taxon>Gammaproteobacteria</taxon>
        <taxon>Oceanospirillales</taxon>
        <taxon>Halomonadaceae</taxon>
        <taxon>Halovibrio</taxon>
    </lineage>
</organism>
<dbReference type="Proteomes" id="UP000218896">
    <property type="component" value="Unassembled WGS sequence"/>
</dbReference>
<keyword evidence="2" id="KW-1185">Reference proteome</keyword>
<evidence type="ECO:0000313" key="1">
    <source>
        <dbReference type="EMBL" id="PAU81124.1"/>
    </source>
</evidence>
<protein>
    <submittedName>
        <fullName evidence="1">Uncharacterized protein</fullName>
    </submittedName>
</protein>
<proteinExistence type="predicted"/>
<gene>
    <name evidence="1" type="ORF">CK501_06070</name>
</gene>
<evidence type="ECO:0000313" key="2">
    <source>
        <dbReference type="Proteomes" id="UP000218896"/>
    </source>
</evidence>
<sequence length="554" mass="62973">MNLNLLIKGQNMLTEIYHVASRCGAGKSRETINELIRHLLDEGDGDRAYLLASKTNELTGENFEYAKQLIQSHAGGNSLAIERVDSTNNKGTVVRDLESLLESEFKGIIFVSHRALASINAAKLSNTRVVTDEAPQDLAGTLMVRYEARDTGYPWEKYLIEVPSAHTNYTRVEIAPGADREDMRRYIRGIQQNRDTATTQDVADLLEFLLEGYEAAYTTTTRSDGSIYRVYQAVHYHRLQALATHVDFLAILAAQLDQTLFGFISQHLLGLPIVERDITDQITLVRKHRNQVRIVPLLDSGRWSTTLREKPAYESLTRGGHPISSKESVGQFAQTFAAQLLKQEPAVITLNDDEPLAPSLSHLKDSLTSTHVHGMNHFRHLDHAVYLASTNPTPFENKILSMFAKNHELEKHKLTRAIMVERCYEVAYQCVARTSIRNTLVDPDKEHLIIVPDMHYAKYIESWFEPGCVTIDTQYSYQVERNRKKKDLKITKQFNLVVHIITQHKQKKGKLPQLVAQAGISMSTFKRYREEFRPELEVVGLIKPKRQQAIKQTA</sequence>
<comment type="caution">
    <text evidence="1">The sequence shown here is derived from an EMBL/GenBank/DDBJ whole genome shotgun (WGS) entry which is preliminary data.</text>
</comment>
<dbReference type="AlphaFoldDB" id="A0A2A2F8T3"/>
<name>A0A2A2F8T3_9GAMM</name>
<accession>A0A2A2F8T3</accession>
<reference evidence="1 2" key="1">
    <citation type="submission" date="2017-08" db="EMBL/GenBank/DDBJ databases">
        <title>Halovibrio sewagensis sp. nov., isolated from wastewater of high salinity.</title>
        <authorList>
            <person name="Dong X."/>
            <person name="Zhang G."/>
        </authorList>
    </citation>
    <scope>NUCLEOTIDE SEQUENCE [LARGE SCALE GENOMIC DNA]</scope>
    <source>
        <strain evidence="1 2">YL5-2</strain>
    </source>
</reference>
<dbReference type="EMBL" id="NSKD01000002">
    <property type="protein sequence ID" value="PAU81124.1"/>
    <property type="molecule type" value="Genomic_DNA"/>
</dbReference>